<evidence type="ECO:0000256" key="8">
    <source>
        <dbReference type="HAMAP-Rule" id="MF_01209"/>
    </source>
</evidence>
<dbReference type="SMART" id="SM01097">
    <property type="entry name" value="CPSase_sm_chain"/>
    <property type="match status" value="1"/>
</dbReference>
<comment type="similarity">
    <text evidence="2 8">Belongs to the CarA family.</text>
</comment>
<dbReference type="InterPro" id="IPR002474">
    <property type="entry name" value="CarbamoylP_synth_ssu_N"/>
</dbReference>
<dbReference type="InterPro" id="IPR036480">
    <property type="entry name" value="CarbP_synth_ssu_N_sf"/>
</dbReference>
<dbReference type="InterPro" id="IPR029062">
    <property type="entry name" value="Class_I_gatase-like"/>
</dbReference>
<proteinExistence type="inferred from homology"/>
<dbReference type="HAMAP" id="MF_01209">
    <property type="entry name" value="CPSase_S_chain"/>
    <property type="match status" value="1"/>
</dbReference>
<feature type="binding site" evidence="8">
    <location>
        <position position="221"/>
    </location>
    <ligand>
        <name>L-glutamine</name>
        <dbReference type="ChEBI" id="CHEBI:58359"/>
    </ligand>
</feature>
<comment type="subunit">
    <text evidence="8">Composed of two chains; the small (or glutamine) chain promotes the hydrolysis of glutamine to ammonia, which is used by the large (or ammonia) chain to synthesize carbamoyl phosphate. Tetramer of heterodimers (alpha,beta)4.</text>
</comment>
<keyword evidence="4 8" id="KW-0547">Nucleotide-binding</keyword>
<dbReference type="EMBL" id="JBHUMY010000012">
    <property type="protein sequence ID" value="MFD2661139.1"/>
    <property type="molecule type" value="Genomic_DNA"/>
</dbReference>
<keyword evidence="6 8" id="KW-0315">Glutamine amidotransferase</keyword>
<dbReference type="Pfam" id="PF00117">
    <property type="entry name" value="GATase"/>
    <property type="match status" value="1"/>
</dbReference>
<dbReference type="InterPro" id="IPR006274">
    <property type="entry name" value="CarbamoylP_synth_ssu"/>
</dbReference>
<reference evidence="11" key="1">
    <citation type="journal article" date="2019" name="Int. J. Syst. Evol. Microbiol.">
        <title>The Global Catalogue of Microorganisms (GCM) 10K type strain sequencing project: providing services to taxonomists for standard genome sequencing and annotation.</title>
        <authorList>
            <consortium name="The Broad Institute Genomics Platform"/>
            <consortium name="The Broad Institute Genome Sequencing Center for Infectious Disease"/>
            <person name="Wu L."/>
            <person name="Ma J."/>
        </authorList>
    </citation>
    <scope>NUCLEOTIDE SEQUENCE [LARGE SCALE GENOMIC DNA]</scope>
    <source>
        <strain evidence="11">TISTR 1827</strain>
    </source>
</reference>
<gene>
    <name evidence="8" type="primary">carA</name>
    <name evidence="10" type="ORF">ACFSW5_12855</name>
</gene>
<dbReference type="SUPFAM" id="SSF52021">
    <property type="entry name" value="Carbamoyl phosphate synthetase, small subunit N-terminal domain"/>
    <property type="match status" value="1"/>
</dbReference>
<dbReference type="InterPro" id="IPR035686">
    <property type="entry name" value="CPSase_GATase1"/>
</dbReference>
<dbReference type="Gene3D" id="3.40.50.880">
    <property type="match status" value="1"/>
</dbReference>
<evidence type="ECO:0000256" key="7">
    <source>
        <dbReference type="ARBA" id="ARBA00048816"/>
    </source>
</evidence>
<keyword evidence="8" id="KW-0028">Amino-acid biosynthesis</keyword>
<evidence type="ECO:0000313" key="10">
    <source>
        <dbReference type="EMBL" id="MFD2661139.1"/>
    </source>
</evidence>
<keyword evidence="5 8" id="KW-0067">ATP-binding</keyword>
<evidence type="ECO:0000256" key="5">
    <source>
        <dbReference type="ARBA" id="ARBA00022840"/>
    </source>
</evidence>
<feature type="binding site" evidence="8">
    <location>
        <position position="247"/>
    </location>
    <ligand>
        <name>L-glutamine</name>
        <dbReference type="ChEBI" id="CHEBI:58359"/>
    </ligand>
</feature>
<dbReference type="PRINTS" id="PR00096">
    <property type="entry name" value="GATASE"/>
</dbReference>
<evidence type="ECO:0000256" key="3">
    <source>
        <dbReference type="ARBA" id="ARBA00022598"/>
    </source>
</evidence>
<protein>
    <recommendedName>
        <fullName evidence="8">Carbamoyl phosphate synthase small chain</fullName>
        <ecNumber evidence="8">6.3.5.5</ecNumber>
    </recommendedName>
    <alternativeName>
        <fullName evidence="8">Carbamoyl phosphate synthetase glutamine chain</fullName>
    </alternativeName>
</protein>
<dbReference type="InterPro" id="IPR050472">
    <property type="entry name" value="Anth_synth/Amidotransfase"/>
</dbReference>
<evidence type="ECO:0000259" key="9">
    <source>
        <dbReference type="SMART" id="SM01097"/>
    </source>
</evidence>
<comment type="pathway">
    <text evidence="8">Pyrimidine metabolism; UMP biosynthesis via de novo pathway; (S)-dihydroorotate from bicarbonate: step 1/3.</text>
</comment>
<feature type="region of interest" description="CPSase" evidence="8">
    <location>
        <begin position="1"/>
        <end position="170"/>
    </location>
</feature>
<dbReference type="PROSITE" id="PS51273">
    <property type="entry name" value="GATASE_TYPE_1"/>
    <property type="match status" value="1"/>
</dbReference>
<feature type="binding site" evidence="8">
    <location>
        <position position="219"/>
    </location>
    <ligand>
        <name>L-glutamine</name>
        <dbReference type="ChEBI" id="CHEBI:58359"/>
    </ligand>
</feature>
<organism evidence="10 11">
    <name type="scientific">Paenibacillus thailandensis</name>
    <dbReference type="NCBI Taxonomy" id="393250"/>
    <lineage>
        <taxon>Bacteria</taxon>
        <taxon>Bacillati</taxon>
        <taxon>Bacillota</taxon>
        <taxon>Bacilli</taxon>
        <taxon>Bacillales</taxon>
        <taxon>Paenibacillaceae</taxon>
        <taxon>Paenibacillus</taxon>
    </lineage>
</organism>
<dbReference type="InterPro" id="IPR017926">
    <property type="entry name" value="GATASE"/>
</dbReference>
<evidence type="ECO:0000313" key="11">
    <source>
        <dbReference type="Proteomes" id="UP001597493"/>
    </source>
</evidence>
<comment type="caution">
    <text evidence="10">The sequence shown here is derived from an EMBL/GenBank/DDBJ whole genome shotgun (WGS) entry which is preliminary data.</text>
</comment>
<dbReference type="SUPFAM" id="SSF52317">
    <property type="entry name" value="Class I glutamine amidotransferase-like"/>
    <property type="match status" value="1"/>
</dbReference>
<dbReference type="RefSeq" id="WP_379273539.1">
    <property type="nucleotide sequence ID" value="NZ_JBHUGT010000024.1"/>
</dbReference>
<dbReference type="EC" id="6.3.5.5" evidence="8"/>
<accession>A0ABW5QXQ3</accession>
<evidence type="ECO:0000256" key="6">
    <source>
        <dbReference type="ARBA" id="ARBA00022962"/>
    </source>
</evidence>
<comment type="function">
    <text evidence="8">Small subunit of the glutamine-dependent carbamoyl phosphate synthetase (CPSase). CPSase catalyzes the formation of carbamoyl phosphate from the ammonia moiety of glutamine, carbonate, and phosphate donated by ATP, constituting the first step of 2 biosynthetic pathways, one leading to arginine and/or urea and the other to pyrimidine nucleotides. The small subunit (glutamine amidotransferase) binds and cleaves glutamine to supply the large subunit with the substrate ammonia.</text>
</comment>
<dbReference type="Gene3D" id="3.50.30.20">
    <property type="entry name" value="Carbamoyl-phosphate synthase small subunit, N-terminal domain"/>
    <property type="match status" value="1"/>
</dbReference>
<comment type="pathway">
    <text evidence="1 8">Amino-acid biosynthesis; L-arginine biosynthesis; carbamoyl phosphate from bicarbonate: step 1/1.</text>
</comment>
<evidence type="ECO:0000256" key="4">
    <source>
        <dbReference type="ARBA" id="ARBA00022741"/>
    </source>
</evidence>
<dbReference type="PANTHER" id="PTHR43418:SF7">
    <property type="entry name" value="CARBAMOYL-PHOSPHATE SYNTHASE SMALL CHAIN"/>
    <property type="match status" value="1"/>
</dbReference>
<dbReference type="PRINTS" id="PR00097">
    <property type="entry name" value="ANTSNTHASEII"/>
</dbReference>
<sequence>MEARLLLEDGTLFTGLSFGAEAETIGEVVFNTGITGYQEVISDPSYCGQIVTMTYPLVGNYGIARDDFESIRPFIHGFVVRRHEPVPSNWRAQYTLDRLLKEYGIPGISDIDTRMLTRKLRHYGTMKGVLTTGKERIEELRERLALTPMMRDQVARTSTKQLFSSPGEGERIVLMDFGAKSGILRELTKRGCDVVVVPHDTTADEIRRLAPDGIQLSNGPGDPKDVPHAVKTISELLGEYPIFGICLGHQLFALACGADTTKLKFGHRGGNHPVKELETGRCYITSQNHGYTVLEDSVNGTDLVVTHINNNDKTIEGLKHKRYPAFTVQYHPEAAPGPYDSGYLFDQFLDMIREHKKSNPQRPRQAVLAETLKGELQYAQK</sequence>
<dbReference type="PANTHER" id="PTHR43418">
    <property type="entry name" value="MULTIFUNCTIONAL TRYPTOPHAN BIOSYNTHESIS PROTEIN-RELATED"/>
    <property type="match status" value="1"/>
</dbReference>
<dbReference type="CDD" id="cd01744">
    <property type="entry name" value="GATase1_CPSase"/>
    <property type="match status" value="1"/>
</dbReference>
<feature type="active site" evidence="8">
    <location>
        <position position="333"/>
    </location>
</feature>
<dbReference type="PRINTS" id="PR00099">
    <property type="entry name" value="CPSGATASE"/>
</dbReference>
<dbReference type="NCBIfam" id="NF009475">
    <property type="entry name" value="PRK12838.1"/>
    <property type="match status" value="1"/>
</dbReference>
<keyword evidence="11" id="KW-1185">Reference proteome</keyword>
<dbReference type="NCBIfam" id="TIGR01368">
    <property type="entry name" value="CPSaseIIsmall"/>
    <property type="match status" value="1"/>
</dbReference>
<feature type="domain" description="Carbamoyl-phosphate synthase small subunit N-terminal" evidence="9">
    <location>
        <begin position="1"/>
        <end position="131"/>
    </location>
</feature>
<feature type="binding site" evidence="8">
    <location>
        <position position="250"/>
    </location>
    <ligand>
        <name>L-glutamine</name>
        <dbReference type="ChEBI" id="CHEBI:58359"/>
    </ligand>
</feature>
<dbReference type="Proteomes" id="UP001597493">
    <property type="component" value="Unassembled WGS sequence"/>
</dbReference>
<feature type="active site" evidence="8">
    <location>
        <position position="331"/>
    </location>
</feature>
<feature type="active site" description="Nucleophile" evidence="8">
    <location>
        <position position="246"/>
    </location>
</feature>
<name>A0ABW5QXQ3_9BACL</name>
<comment type="catalytic activity">
    <reaction evidence="7 8">
        <text>hydrogencarbonate + L-glutamine + 2 ATP + H2O = carbamoyl phosphate + L-glutamate + 2 ADP + phosphate + 2 H(+)</text>
        <dbReference type="Rhea" id="RHEA:18633"/>
        <dbReference type="ChEBI" id="CHEBI:15377"/>
        <dbReference type="ChEBI" id="CHEBI:15378"/>
        <dbReference type="ChEBI" id="CHEBI:17544"/>
        <dbReference type="ChEBI" id="CHEBI:29985"/>
        <dbReference type="ChEBI" id="CHEBI:30616"/>
        <dbReference type="ChEBI" id="CHEBI:43474"/>
        <dbReference type="ChEBI" id="CHEBI:58228"/>
        <dbReference type="ChEBI" id="CHEBI:58359"/>
        <dbReference type="ChEBI" id="CHEBI:456216"/>
        <dbReference type="EC" id="6.3.5.5"/>
    </reaction>
</comment>
<keyword evidence="3 8" id="KW-0436">Ligase</keyword>
<evidence type="ECO:0000256" key="1">
    <source>
        <dbReference type="ARBA" id="ARBA00005077"/>
    </source>
</evidence>
<keyword evidence="8" id="KW-0055">Arginine biosynthesis</keyword>
<evidence type="ECO:0000256" key="2">
    <source>
        <dbReference type="ARBA" id="ARBA00007800"/>
    </source>
</evidence>
<feature type="binding site" evidence="8">
    <location>
        <position position="290"/>
    </location>
    <ligand>
        <name>L-glutamine</name>
        <dbReference type="ChEBI" id="CHEBI:58359"/>
    </ligand>
</feature>
<dbReference type="Pfam" id="PF00988">
    <property type="entry name" value="CPSase_sm_chain"/>
    <property type="match status" value="1"/>
</dbReference>
<keyword evidence="8" id="KW-0665">Pyrimidine biosynthesis</keyword>
<comment type="catalytic activity">
    <reaction evidence="8">
        <text>L-glutamine + H2O = L-glutamate + NH4(+)</text>
        <dbReference type="Rhea" id="RHEA:15889"/>
        <dbReference type="ChEBI" id="CHEBI:15377"/>
        <dbReference type="ChEBI" id="CHEBI:28938"/>
        <dbReference type="ChEBI" id="CHEBI:29985"/>
        <dbReference type="ChEBI" id="CHEBI:58359"/>
    </reaction>
</comment>
<feature type="binding site" evidence="8">
    <location>
        <position position="45"/>
    </location>
    <ligand>
        <name>L-glutamine</name>
        <dbReference type="ChEBI" id="CHEBI:58359"/>
    </ligand>
</feature>
<feature type="binding site" evidence="8">
    <location>
        <position position="288"/>
    </location>
    <ligand>
        <name>L-glutamine</name>
        <dbReference type="ChEBI" id="CHEBI:58359"/>
    </ligand>
</feature>
<feature type="binding site" evidence="8">
    <location>
        <position position="291"/>
    </location>
    <ligand>
        <name>L-glutamine</name>
        <dbReference type="ChEBI" id="CHEBI:58359"/>
    </ligand>
</feature>